<keyword evidence="2" id="KW-1133">Transmembrane helix</keyword>
<sequence length="213" mass="22704">MPQLTFSPESATPATGGEPPPFYPPGSQGVHNIVWRDAMKASLLLAIPAGLMCLAPGGSLLSLFWMAGAAVWAVSLYSKRTHVAWISSGVGARIGLITGLIGSWLAICIHAVGLWMVRFQFHEGGQIDSLWNSQIQNWLQLEQRLLLQSGESSADVTSYIHMLSGFISTPEARAGSIVGGYALIAAFLVLMAMAGGALGARFLTQPRRPRSIS</sequence>
<comment type="caution">
    <text evidence="3">The sequence shown here is derived from an EMBL/GenBank/DDBJ whole genome shotgun (WGS) entry which is preliminary data.</text>
</comment>
<evidence type="ECO:0008006" key="5">
    <source>
        <dbReference type="Google" id="ProtNLM"/>
    </source>
</evidence>
<feature type="region of interest" description="Disordered" evidence="1">
    <location>
        <begin position="1"/>
        <end position="21"/>
    </location>
</feature>
<keyword evidence="2" id="KW-0472">Membrane</keyword>
<gene>
    <name evidence="3" type="ORF">ACFPT7_14765</name>
</gene>
<name>A0ABW1EI85_9BACT</name>
<reference evidence="4" key="1">
    <citation type="journal article" date="2019" name="Int. J. Syst. Evol. Microbiol.">
        <title>The Global Catalogue of Microorganisms (GCM) 10K type strain sequencing project: providing services to taxonomists for standard genome sequencing and annotation.</title>
        <authorList>
            <consortium name="The Broad Institute Genomics Platform"/>
            <consortium name="The Broad Institute Genome Sequencing Center for Infectious Disease"/>
            <person name="Wu L."/>
            <person name="Ma J."/>
        </authorList>
    </citation>
    <scope>NUCLEOTIDE SEQUENCE [LARGE SCALE GENOMIC DNA]</scope>
    <source>
        <strain evidence="4">JCM 4087</strain>
    </source>
</reference>
<keyword evidence="4" id="KW-1185">Reference proteome</keyword>
<protein>
    <recommendedName>
        <fullName evidence="5">DUF4199 domain-containing protein</fullName>
    </recommendedName>
</protein>
<evidence type="ECO:0000313" key="4">
    <source>
        <dbReference type="Proteomes" id="UP001596091"/>
    </source>
</evidence>
<keyword evidence="2" id="KW-0812">Transmembrane</keyword>
<organism evidence="3 4">
    <name type="scientific">Acidicapsa dinghuensis</name>
    <dbReference type="NCBI Taxonomy" id="2218256"/>
    <lineage>
        <taxon>Bacteria</taxon>
        <taxon>Pseudomonadati</taxon>
        <taxon>Acidobacteriota</taxon>
        <taxon>Terriglobia</taxon>
        <taxon>Terriglobales</taxon>
        <taxon>Acidobacteriaceae</taxon>
        <taxon>Acidicapsa</taxon>
    </lineage>
</organism>
<dbReference type="EMBL" id="JBHSPH010000005">
    <property type="protein sequence ID" value="MFC5863566.1"/>
    <property type="molecule type" value="Genomic_DNA"/>
</dbReference>
<feature type="transmembrane region" description="Helical" evidence="2">
    <location>
        <begin position="178"/>
        <end position="203"/>
    </location>
</feature>
<accession>A0ABW1EI85</accession>
<dbReference type="Proteomes" id="UP001596091">
    <property type="component" value="Unassembled WGS sequence"/>
</dbReference>
<evidence type="ECO:0000256" key="1">
    <source>
        <dbReference type="SAM" id="MobiDB-lite"/>
    </source>
</evidence>
<evidence type="ECO:0000256" key="2">
    <source>
        <dbReference type="SAM" id="Phobius"/>
    </source>
</evidence>
<feature type="transmembrane region" description="Helical" evidence="2">
    <location>
        <begin position="94"/>
        <end position="117"/>
    </location>
</feature>
<feature type="compositionally biased region" description="Polar residues" evidence="1">
    <location>
        <begin position="1"/>
        <end position="13"/>
    </location>
</feature>
<proteinExistence type="predicted"/>
<evidence type="ECO:0000313" key="3">
    <source>
        <dbReference type="EMBL" id="MFC5863566.1"/>
    </source>
</evidence>
<feature type="transmembrane region" description="Helical" evidence="2">
    <location>
        <begin position="45"/>
        <end position="74"/>
    </location>
</feature>